<dbReference type="PANTHER" id="PTHR11552">
    <property type="entry name" value="GLUCOSE-METHANOL-CHOLINE GMC OXIDOREDUCTASE"/>
    <property type="match status" value="1"/>
</dbReference>
<protein>
    <recommendedName>
        <fullName evidence="3">Glucose-methanol-choline oxidoreductase N-terminal domain-containing protein</fullName>
    </recommendedName>
</protein>
<organism evidence="4 5">
    <name type="scientific">Epichloe festucae (strain Fl1)</name>
    <dbReference type="NCBI Taxonomy" id="877507"/>
    <lineage>
        <taxon>Eukaryota</taxon>
        <taxon>Fungi</taxon>
        <taxon>Dikarya</taxon>
        <taxon>Ascomycota</taxon>
        <taxon>Pezizomycotina</taxon>
        <taxon>Sordariomycetes</taxon>
        <taxon>Hypocreomycetidae</taxon>
        <taxon>Hypocreales</taxon>
        <taxon>Clavicipitaceae</taxon>
        <taxon>Epichloe</taxon>
    </lineage>
</organism>
<keyword evidence="2" id="KW-0285">Flavoprotein</keyword>
<dbReference type="InterPro" id="IPR012132">
    <property type="entry name" value="GMC_OxRdtase"/>
</dbReference>
<evidence type="ECO:0000313" key="5">
    <source>
        <dbReference type="Proteomes" id="UP000594364"/>
    </source>
</evidence>
<reference evidence="4 5" key="1">
    <citation type="journal article" date="2018" name="PLoS Genet.">
        <title>Repeat elements organise 3D genome structure and mediate transcription in the filamentous fungus Epichloe festucae.</title>
        <authorList>
            <person name="Winter D.J."/>
            <person name="Ganley A.R.D."/>
            <person name="Young C.A."/>
            <person name="Liachko I."/>
            <person name="Schardl C.L."/>
            <person name="Dupont P.Y."/>
            <person name="Berry D."/>
            <person name="Ram A."/>
            <person name="Scott B."/>
            <person name="Cox M.P."/>
        </authorList>
    </citation>
    <scope>NUCLEOTIDE SEQUENCE [LARGE SCALE GENOMIC DNA]</scope>
    <source>
        <strain evidence="4 5">Fl1</strain>
    </source>
</reference>
<dbReference type="GO" id="GO:0016614">
    <property type="term" value="F:oxidoreductase activity, acting on CH-OH group of donors"/>
    <property type="evidence" value="ECO:0007669"/>
    <property type="project" value="InterPro"/>
</dbReference>
<feature type="binding site" evidence="2">
    <location>
        <begin position="135"/>
        <end position="138"/>
    </location>
    <ligand>
        <name>FAD</name>
        <dbReference type="ChEBI" id="CHEBI:57692"/>
    </ligand>
</feature>
<dbReference type="Pfam" id="PF05199">
    <property type="entry name" value="GMC_oxred_C"/>
    <property type="match status" value="1"/>
</dbReference>
<dbReference type="SUPFAM" id="SSF51905">
    <property type="entry name" value="FAD/NAD(P)-binding domain"/>
    <property type="match status" value="1"/>
</dbReference>
<keyword evidence="5" id="KW-1185">Reference proteome</keyword>
<dbReference type="Gene3D" id="3.50.50.60">
    <property type="entry name" value="FAD/NAD(P)-binding domain"/>
    <property type="match status" value="1"/>
</dbReference>
<feature type="domain" description="Glucose-methanol-choline oxidoreductase N-terminal" evidence="3">
    <location>
        <begin position="343"/>
        <end position="357"/>
    </location>
</feature>
<comment type="cofactor">
    <cofactor evidence="2">
        <name>FAD</name>
        <dbReference type="ChEBI" id="CHEBI:57692"/>
    </cofactor>
</comment>
<feature type="binding site" evidence="2">
    <location>
        <position position="288"/>
    </location>
    <ligand>
        <name>FAD</name>
        <dbReference type="ChEBI" id="CHEBI:57692"/>
    </ligand>
</feature>
<evidence type="ECO:0000259" key="3">
    <source>
        <dbReference type="PROSITE" id="PS00624"/>
    </source>
</evidence>
<dbReference type="SUPFAM" id="SSF54373">
    <property type="entry name" value="FAD-linked reductases, C-terminal domain"/>
    <property type="match status" value="1"/>
</dbReference>
<dbReference type="InterPro" id="IPR007867">
    <property type="entry name" value="GMC_OxRtase_C"/>
</dbReference>
<dbReference type="Proteomes" id="UP000594364">
    <property type="component" value="Chromosome 2"/>
</dbReference>
<dbReference type="InterPro" id="IPR036188">
    <property type="entry name" value="FAD/NAD-bd_sf"/>
</dbReference>
<gene>
    <name evidence="4" type="ORF">C2857_000744</name>
</gene>
<dbReference type="PANTHER" id="PTHR11552:SF213">
    <property type="entry name" value="DEHYDROGENASE, PUTATIVE-RELATED"/>
    <property type="match status" value="1"/>
</dbReference>
<sequence length="646" mass="70834">MRGVGTSWKFVQRPDPSVEYDYIVVGSGAGGGPLAARLADYGHSVLLIEAGEDHADTNNYQVPLFNLLSSEDPKTAWNFYVNHYSDLERQKKDSKMTWRKQDGQLYVGNSPPDGAEPLGILYPRAGALGGCTVHNALVSILPDDKDWQYIANLTNDKTWQPDNMRRYFERLEKNTYVRGNPNGHGFNGWLWTSLVNPAFALGDGKIFALALSVARALAENLVGLATHLTPDVVNALQDTNAADNKDRTGLFFIPISTKNGERSGPRDYLMALVDDGSKKLDIMINTLVTKVKFDQEGGTPRATGVDYIQGGYLYGASPNSNLGQDPIRSGSASAKREIILSGGTYNTPQMLKLSGIGPRDELEKHGIPLVHDLPGVGTNMQDRYEVGVMAENPEKWNFLDGCGFEQQENDPCLDKWKQKDKDISQRGAYPASLAVGYLRKSAVAENDVPDIFMTPAPFQFKGYYPGYSVDATRDKKQLSWLILKAYSRNTAGTVTLRSSNPREPPDINFNYLDTGTGGSGAADKDTQALVEAIKVARSAIDKIPPFPTKFSEFWPGSDTKSDEEIADFARREAWGHHASCTCPIGRDDDPMAVLDSKFRVRGVQNLRVVDASAFPKIPGYFIVLPTYMIGEKGADEIHEAAQGGGG</sequence>
<keyword evidence="2" id="KW-0274">FAD</keyword>
<proteinExistence type="inferred from homology"/>
<dbReference type="AlphaFoldDB" id="A0A7S9PTG7"/>
<dbReference type="InterPro" id="IPR000172">
    <property type="entry name" value="GMC_OxRdtase_N"/>
</dbReference>
<dbReference type="PIRSF" id="PIRSF000137">
    <property type="entry name" value="Alcohol_oxidase"/>
    <property type="match status" value="1"/>
</dbReference>
<evidence type="ECO:0000256" key="2">
    <source>
        <dbReference type="PIRSR" id="PIRSR000137-2"/>
    </source>
</evidence>
<dbReference type="Gene3D" id="3.30.560.10">
    <property type="entry name" value="Glucose Oxidase, domain 3"/>
    <property type="match status" value="1"/>
</dbReference>
<accession>A0A7S9PTG7</accession>
<evidence type="ECO:0000256" key="1">
    <source>
        <dbReference type="ARBA" id="ARBA00010790"/>
    </source>
</evidence>
<name>A0A7S9PTG7_EPIFF</name>
<comment type="similarity">
    <text evidence="1">Belongs to the GMC oxidoreductase family.</text>
</comment>
<dbReference type="GO" id="GO:0050660">
    <property type="term" value="F:flavin adenine dinucleotide binding"/>
    <property type="evidence" value="ECO:0007669"/>
    <property type="project" value="InterPro"/>
</dbReference>
<dbReference type="OrthoDB" id="269227at2759"/>
<dbReference type="EMBL" id="CP031386">
    <property type="protein sequence ID" value="QPG95457.1"/>
    <property type="molecule type" value="Genomic_DNA"/>
</dbReference>
<dbReference type="Pfam" id="PF00732">
    <property type="entry name" value="GMC_oxred_N"/>
    <property type="match status" value="1"/>
</dbReference>
<dbReference type="PROSITE" id="PS00624">
    <property type="entry name" value="GMC_OXRED_2"/>
    <property type="match status" value="1"/>
</dbReference>
<evidence type="ECO:0000313" key="4">
    <source>
        <dbReference type="EMBL" id="QPG95457.1"/>
    </source>
</evidence>